<evidence type="ECO:0000256" key="3">
    <source>
        <dbReference type="SAM" id="SignalP"/>
    </source>
</evidence>
<dbReference type="Gene3D" id="2.60.40.1210">
    <property type="entry name" value="Cellobiose dehydrogenase, cytochrome domain"/>
    <property type="match status" value="1"/>
</dbReference>
<dbReference type="InterPro" id="IPR005018">
    <property type="entry name" value="DOMON_domain"/>
</dbReference>
<evidence type="ECO:0000259" key="4">
    <source>
        <dbReference type="PROSITE" id="PS50836"/>
    </source>
</evidence>
<dbReference type="Gene3D" id="2.60.120.230">
    <property type="match status" value="1"/>
</dbReference>
<proteinExistence type="predicted"/>
<dbReference type="CDD" id="cd09631">
    <property type="entry name" value="DOMON_DOH"/>
    <property type="match status" value="1"/>
</dbReference>
<dbReference type="GO" id="GO:0042421">
    <property type="term" value="P:norepinephrine biosynthetic process"/>
    <property type="evidence" value="ECO:0007669"/>
    <property type="project" value="TreeGrafter"/>
</dbReference>
<dbReference type="GO" id="GO:0005507">
    <property type="term" value="F:copper ion binding"/>
    <property type="evidence" value="ECO:0007669"/>
    <property type="project" value="InterPro"/>
</dbReference>
<dbReference type="GO" id="GO:0005615">
    <property type="term" value="C:extracellular space"/>
    <property type="evidence" value="ECO:0007669"/>
    <property type="project" value="TreeGrafter"/>
</dbReference>
<dbReference type="Gene3D" id="2.60.120.310">
    <property type="entry name" value="Copper type II, ascorbate-dependent monooxygenase, N-terminal domain"/>
    <property type="match status" value="1"/>
</dbReference>
<feature type="compositionally biased region" description="Low complexity" evidence="2">
    <location>
        <begin position="513"/>
        <end position="544"/>
    </location>
</feature>
<dbReference type="PANTHER" id="PTHR10157">
    <property type="entry name" value="DOPAMINE BETA HYDROXYLASE RELATED"/>
    <property type="match status" value="1"/>
</dbReference>
<dbReference type="Pfam" id="PF03712">
    <property type="entry name" value="Cu2_monoox_C"/>
    <property type="match status" value="1"/>
</dbReference>
<dbReference type="PROSITE" id="PS51257">
    <property type="entry name" value="PROKAR_LIPOPROTEIN"/>
    <property type="match status" value="1"/>
</dbReference>
<reference evidence="5" key="1">
    <citation type="submission" date="2021-01" db="EMBL/GenBank/DDBJ databases">
        <authorList>
            <person name="Corre E."/>
            <person name="Pelletier E."/>
            <person name="Niang G."/>
            <person name="Scheremetjew M."/>
            <person name="Finn R."/>
            <person name="Kale V."/>
            <person name="Holt S."/>
            <person name="Cochrane G."/>
            <person name="Meng A."/>
            <person name="Brown T."/>
            <person name="Cohen L."/>
        </authorList>
    </citation>
    <scope>NUCLEOTIDE SEQUENCE</scope>
    <source>
        <strain evidence="5">GSBS06</strain>
    </source>
</reference>
<feature type="chain" id="PRO_5031219471" description="DOMON domain-containing protein" evidence="3">
    <location>
        <begin position="29"/>
        <end position="571"/>
    </location>
</feature>
<dbReference type="AlphaFoldDB" id="A0A7S3LQV4"/>
<organism evidence="5">
    <name type="scientific">Aplanochytrium stocchinoi</name>
    <dbReference type="NCBI Taxonomy" id="215587"/>
    <lineage>
        <taxon>Eukaryota</taxon>
        <taxon>Sar</taxon>
        <taxon>Stramenopiles</taxon>
        <taxon>Bigyra</taxon>
        <taxon>Labyrinthulomycetes</taxon>
        <taxon>Thraustochytrida</taxon>
        <taxon>Thraustochytriidae</taxon>
        <taxon>Aplanochytrium</taxon>
    </lineage>
</organism>
<dbReference type="GO" id="GO:0004500">
    <property type="term" value="F:dopamine beta-monooxygenase activity"/>
    <property type="evidence" value="ECO:0007669"/>
    <property type="project" value="InterPro"/>
</dbReference>
<dbReference type="SUPFAM" id="SSF49742">
    <property type="entry name" value="PHM/PNGase F"/>
    <property type="match status" value="2"/>
</dbReference>
<evidence type="ECO:0000313" key="5">
    <source>
        <dbReference type="EMBL" id="CAE0437911.1"/>
    </source>
</evidence>
<dbReference type="Pfam" id="PF03351">
    <property type="entry name" value="DOMON"/>
    <property type="match status" value="1"/>
</dbReference>
<dbReference type="PROSITE" id="PS50836">
    <property type="entry name" value="DOMON"/>
    <property type="match status" value="1"/>
</dbReference>
<dbReference type="InterPro" id="IPR045266">
    <property type="entry name" value="DOH_DOMON"/>
</dbReference>
<accession>A0A7S3LQV4</accession>
<keyword evidence="1" id="KW-1015">Disulfide bond</keyword>
<dbReference type="SUPFAM" id="SSF49344">
    <property type="entry name" value="CBD9-like"/>
    <property type="match status" value="1"/>
</dbReference>
<protein>
    <recommendedName>
        <fullName evidence="4">DOMON domain-containing protein</fullName>
    </recommendedName>
</protein>
<dbReference type="GO" id="GO:0006589">
    <property type="term" value="P:octopamine biosynthetic process"/>
    <property type="evidence" value="ECO:0007669"/>
    <property type="project" value="TreeGrafter"/>
</dbReference>
<keyword evidence="3" id="KW-0732">Signal</keyword>
<dbReference type="EMBL" id="HBIN01010897">
    <property type="protein sequence ID" value="CAE0437911.1"/>
    <property type="molecule type" value="Transcribed_RNA"/>
</dbReference>
<dbReference type="SMART" id="SM00664">
    <property type="entry name" value="DoH"/>
    <property type="match status" value="1"/>
</dbReference>
<dbReference type="InterPro" id="IPR036939">
    <property type="entry name" value="Cu2_ascorb_mOase_N_sf"/>
</dbReference>
<evidence type="ECO:0000256" key="2">
    <source>
        <dbReference type="SAM" id="MobiDB-lite"/>
    </source>
</evidence>
<dbReference type="InterPro" id="IPR014784">
    <property type="entry name" value="Cu2_ascorb_mOase-like_C"/>
</dbReference>
<feature type="region of interest" description="Disordered" evidence="2">
    <location>
        <begin position="510"/>
        <end position="544"/>
    </location>
</feature>
<dbReference type="InterPro" id="IPR000945">
    <property type="entry name" value="DBH-like"/>
</dbReference>
<feature type="signal peptide" evidence="3">
    <location>
        <begin position="1"/>
        <end position="28"/>
    </location>
</feature>
<dbReference type="InterPro" id="IPR008977">
    <property type="entry name" value="PHM/PNGase_F_dom_sf"/>
</dbReference>
<name>A0A7S3LQV4_9STRA</name>
<feature type="domain" description="DOMON" evidence="4">
    <location>
        <begin position="37"/>
        <end position="165"/>
    </location>
</feature>
<dbReference type="GO" id="GO:0042420">
    <property type="term" value="P:dopamine catabolic process"/>
    <property type="evidence" value="ECO:0007669"/>
    <property type="project" value="TreeGrafter"/>
</dbReference>
<sequence>MIFNRRSGSLLAIQVAAFLCYFVSSCFAVNSVTTVGGKYQLEWYTGGDNKTLCISVQIPSSECPAGTCWVGFGIGESTSGGMAGADIVVAQLSAGQVTLRDMHATEEGTPSDDECNDWELQSFSTSTNFEVEMCRSFETGDNQDRQIIVHTGDPAESFPCITAFGSGTLSYHGTTNRQIVNVPLLASEVEYGASQSILSTLAADPNIITIELKQTSAEMEGGTGQPFTIPTVETTYLDRTYDFSSILDDTWQIVAFEPIFTQATAPLVHHFVLKFGGNDIYAWAGEKIGFVLPPDVGFPLTGVESSERLEMQTHYDNPGGLTNQNDDSGVRLYITKSTRVHDAGMMQLGDGRIALFSTVIPTGTNSIDFTCQSGCIQQNLTVIGAMLHTHAYGIGVLNEHMNSNGDVVTDPLFARSEYYDWELQRTIPMNFDINAGDSIKTTCIYEVPQGSIVRFGLDSDQEMCIVFVMYYPAQAGLEYCDWVGDCPGGSGAETLAFTSTTKSELQLWPDADSTCSPTSSPVTSSPTTPTTGAPTNSPTTPTNLSTAAKGLHVNMKLAWGISMSAALLTLL</sequence>
<dbReference type="InterPro" id="IPR024548">
    <property type="entry name" value="Cu2_monoox_C"/>
</dbReference>
<gene>
    <name evidence="5" type="ORF">ASTO00021_LOCUS8164</name>
</gene>
<evidence type="ECO:0000256" key="1">
    <source>
        <dbReference type="ARBA" id="ARBA00023157"/>
    </source>
</evidence>
<dbReference type="PANTHER" id="PTHR10157:SF23">
    <property type="entry name" value="MOXD1 HOMOLOG 1"/>
    <property type="match status" value="1"/>
</dbReference>
<dbReference type="GO" id="GO:0030667">
    <property type="term" value="C:secretory granule membrane"/>
    <property type="evidence" value="ECO:0007669"/>
    <property type="project" value="TreeGrafter"/>
</dbReference>